<dbReference type="GO" id="GO:0046872">
    <property type="term" value="F:metal ion binding"/>
    <property type="evidence" value="ECO:0007669"/>
    <property type="project" value="UniProtKB-KW"/>
</dbReference>
<dbReference type="KEGG" id="drt:Dret_0322"/>
<dbReference type="FunFam" id="3.40.50.10490:FF:000011">
    <property type="entry name" value="Arabinose 5-phosphate isomerase"/>
    <property type="match status" value="1"/>
</dbReference>
<feature type="domain" description="CBS" evidence="8">
    <location>
        <begin position="285"/>
        <end position="340"/>
    </location>
</feature>
<dbReference type="PANTHER" id="PTHR42745:SF1">
    <property type="entry name" value="ARABINOSE 5-PHOSPHATE ISOMERASE KDSD"/>
    <property type="match status" value="1"/>
</dbReference>
<evidence type="ECO:0000256" key="7">
    <source>
        <dbReference type="PROSITE-ProRule" id="PRU00703"/>
    </source>
</evidence>
<reference evidence="10 11" key="2">
    <citation type="journal article" date="2010" name="Stand. Genomic Sci.">
        <title>Complete genome sequence of Desulfohalobium retbaense type strain (HR(100)).</title>
        <authorList>
            <person name="Spring S."/>
            <person name="Nolan M."/>
            <person name="Lapidus A."/>
            <person name="Glavina Del Rio T."/>
            <person name="Copeland A."/>
            <person name="Tice H."/>
            <person name="Cheng J.F."/>
            <person name="Lucas S."/>
            <person name="Land M."/>
            <person name="Chen F."/>
            <person name="Bruce D."/>
            <person name="Goodwin L."/>
            <person name="Pitluck S."/>
            <person name="Ivanova N."/>
            <person name="Mavromatis K."/>
            <person name="Mikhailova N."/>
            <person name="Pati A."/>
            <person name="Chen A."/>
            <person name="Palaniappan K."/>
            <person name="Hauser L."/>
            <person name="Chang Y.J."/>
            <person name="Jeffries C.D."/>
            <person name="Munk C."/>
            <person name="Kiss H."/>
            <person name="Chain P."/>
            <person name="Han C."/>
            <person name="Brettin T."/>
            <person name="Detter J.C."/>
            <person name="Schuler E."/>
            <person name="Goker M."/>
            <person name="Rohde M."/>
            <person name="Bristow J."/>
            <person name="Eisen J.A."/>
            <person name="Markowitz V."/>
            <person name="Hugenholtz P."/>
            <person name="Kyrpides N.C."/>
            <person name="Klenk H.P."/>
        </authorList>
    </citation>
    <scope>NUCLEOTIDE SEQUENCE [LARGE SCALE GENOMIC DNA]</scope>
    <source>
        <strain evidence="10 11">DSM 5692</strain>
    </source>
</reference>
<feature type="domain" description="SIS" evidence="9">
    <location>
        <begin position="50"/>
        <end position="193"/>
    </location>
</feature>
<evidence type="ECO:0000259" key="8">
    <source>
        <dbReference type="PROSITE" id="PS51371"/>
    </source>
</evidence>
<dbReference type="EMBL" id="CP001734">
    <property type="protein sequence ID" value="ACV67624.1"/>
    <property type="molecule type" value="Genomic_DNA"/>
</dbReference>
<dbReference type="CDD" id="cd05014">
    <property type="entry name" value="SIS_Kpsf"/>
    <property type="match status" value="1"/>
</dbReference>
<evidence type="ECO:0000256" key="3">
    <source>
        <dbReference type="ARBA" id="ARBA00023122"/>
    </source>
</evidence>
<dbReference type="CDD" id="cd04604">
    <property type="entry name" value="CBS_pair_SIS_assoc"/>
    <property type="match status" value="1"/>
</dbReference>
<feature type="site" description="Catalytically relevant" evidence="6">
    <location>
        <position position="68"/>
    </location>
</feature>
<dbReference type="PIRSF" id="PIRSF004692">
    <property type="entry name" value="KdsD_KpsF"/>
    <property type="match status" value="1"/>
</dbReference>
<evidence type="ECO:0000313" key="11">
    <source>
        <dbReference type="Proteomes" id="UP000001052"/>
    </source>
</evidence>
<reference evidence="11" key="1">
    <citation type="submission" date="2009-09" db="EMBL/GenBank/DDBJ databases">
        <title>The complete chromosome of Desulfohalobium retbaense DSM 5692.</title>
        <authorList>
            <consortium name="US DOE Joint Genome Institute (JGI-PGF)"/>
            <person name="Lucas S."/>
            <person name="Copeland A."/>
            <person name="Lapidus A."/>
            <person name="Glavina del Rio T."/>
            <person name="Dalin E."/>
            <person name="Tice H."/>
            <person name="Bruce D."/>
            <person name="Goodwin L."/>
            <person name="Pitluck S."/>
            <person name="Kyrpides N."/>
            <person name="Mavromatis K."/>
            <person name="Ivanova N."/>
            <person name="Mikhailova N."/>
            <person name="Munk A.C."/>
            <person name="Brettin T."/>
            <person name="Detter J.C."/>
            <person name="Han C."/>
            <person name="Tapia R."/>
            <person name="Larimer F."/>
            <person name="Land M."/>
            <person name="Hauser L."/>
            <person name="Markowitz V."/>
            <person name="Cheng J.-F."/>
            <person name="Hugenholtz P."/>
            <person name="Woyke T."/>
            <person name="Wu D."/>
            <person name="Spring S."/>
            <person name="Klenk H.-P."/>
            <person name="Eisen J.A."/>
        </authorList>
    </citation>
    <scope>NUCLEOTIDE SEQUENCE [LARGE SCALE GENOMIC DNA]</scope>
    <source>
        <strain evidence="11">DSM 5692</strain>
    </source>
</reference>
<feature type="domain" description="CBS" evidence="8">
    <location>
        <begin position="219"/>
        <end position="277"/>
    </location>
</feature>
<dbReference type="GO" id="GO:0097367">
    <property type="term" value="F:carbohydrate derivative binding"/>
    <property type="evidence" value="ECO:0007669"/>
    <property type="project" value="InterPro"/>
</dbReference>
<feature type="site" description="Catalytically relevant" evidence="6">
    <location>
        <position position="202"/>
    </location>
</feature>
<dbReference type="eggNOG" id="COG0517">
    <property type="taxonomic scope" value="Bacteria"/>
</dbReference>
<dbReference type="InterPro" id="IPR046348">
    <property type="entry name" value="SIS_dom_sf"/>
</dbReference>
<dbReference type="Gene3D" id="3.40.50.10490">
    <property type="entry name" value="Glucose-6-phosphate isomerase like protein, domain 1"/>
    <property type="match status" value="1"/>
</dbReference>
<evidence type="ECO:0000256" key="2">
    <source>
        <dbReference type="ARBA" id="ARBA00022737"/>
    </source>
</evidence>
<dbReference type="EC" id="5.3.1.13" evidence="10"/>
<proteinExistence type="inferred from homology"/>
<evidence type="ECO:0000256" key="4">
    <source>
        <dbReference type="PIRNR" id="PIRNR004692"/>
    </source>
</evidence>
<keyword evidence="5" id="KW-0479">Metal-binding</keyword>
<evidence type="ECO:0000256" key="5">
    <source>
        <dbReference type="PIRSR" id="PIRSR004692-2"/>
    </source>
</evidence>
<dbReference type="HOGENOM" id="CLU_040681_13_1_7"/>
<dbReference type="PANTHER" id="PTHR42745">
    <property type="match status" value="1"/>
</dbReference>
<dbReference type="Pfam" id="PF00571">
    <property type="entry name" value="CBS"/>
    <property type="match status" value="2"/>
</dbReference>
<feature type="site" description="Catalytically relevant" evidence="6">
    <location>
        <position position="120"/>
    </location>
</feature>
<keyword evidence="5" id="KW-0862">Zinc</keyword>
<sequence length="340" mass="36169">MDHNQSNTSSPQCDADPQADWLRLGCDVLDVEIEGLQAIRASLGESFVEAVEVLAGCRGRVVVTGLGKSGLVGRKIAATLSSTGTPAYFLHPVEGAHGDMGLIRKGDVVLALSNSGETDELNAILPTLRSLGARLIALTSDPDSRMARESDVVLQTRVPREACPLGLAPTASTTAALAMGDALAVCLLTHRSFDSQDFKRYHPGGSLGRRLRQCLKDLMHTVQVPLVMEGVSLQQALEVLNSGGLGTVVVVDQEHRLAGVLTDGDVRRLVCRGGLDVAVPVETLMTVRPSAVHPEQSAAEALDILEQKAITVLPVVDAERRLQGIIHLHDLLGKGRLRFA</sequence>
<dbReference type="STRING" id="485915.Dret_0322"/>
<comment type="similarity">
    <text evidence="1 4">Belongs to the SIS family. GutQ/KpsF subfamily.</text>
</comment>
<dbReference type="InterPro" id="IPR001347">
    <property type="entry name" value="SIS_dom"/>
</dbReference>
<keyword evidence="2" id="KW-0677">Repeat</keyword>
<feature type="site" description="Catalytically relevant" evidence="6">
    <location>
        <position position="161"/>
    </location>
</feature>
<evidence type="ECO:0000259" key="9">
    <source>
        <dbReference type="PROSITE" id="PS51464"/>
    </source>
</evidence>
<dbReference type="GO" id="GO:1901135">
    <property type="term" value="P:carbohydrate derivative metabolic process"/>
    <property type="evidence" value="ECO:0007669"/>
    <property type="project" value="InterPro"/>
</dbReference>
<dbReference type="OrthoDB" id="9762536at2"/>
<name>C8WZZ9_DESRD</name>
<dbReference type="InterPro" id="IPR050986">
    <property type="entry name" value="GutQ/KpsF_isomerases"/>
</dbReference>
<keyword evidence="10" id="KW-0413">Isomerase</keyword>
<dbReference type="InterPro" id="IPR035474">
    <property type="entry name" value="SIS_Kpsf"/>
</dbReference>
<feature type="binding site" evidence="5">
    <location>
        <position position="91"/>
    </location>
    <ligand>
        <name>Zn(2+)</name>
        <dbReference type="ChEBI" id="CHEBI:29105"/>
    </ligand>
</feature>
<dbReference type="SUPFAM" id="SSF53697">
    <property type="entry name" value="SIS domain"/>
    <property type="match status" value="1"/>
</dbReference>
<dbReference type="PROSITE" id="PS51464">
    <property type="entry name" value="SIS"/>
    <property type="match status" value="1"/>
</dbReference>
<evidence type="ECO:0000313" key="10">
    <source>
        <dbReference type="EMBL" id="ACV67624.1"/>
    </source>
</evidence>
<dbReference type="AlphaFoldDB" id="C8WZZ9"/>
<dbReference type="PROSITE" id="PS51371">
    <property type="entry name" value="CBS"/>
    <property type="match status" value="2"/>
</dbReference>
<dbReference type="GO" id="GO:0005975">
    <property type="term" value="P:carbohydrate metabolic process"/>
    <property type="evidence" value="ECO:0007669"/>
    <property type="project" value="InterPro"/>
</dbReference>
<accession>C8WZZ9</accession>
<dbReference type="Pfam" id="PF01380">
    <property type="entry name" value="SIS"/>
    <property type="match status" value="1"/>
</dbReference>
<dbReference type="InterPro" id="IPR004800">
    <property type="entry name" value="KdsD/KpsF-type"/>
</dbReference>
<evidence type="ECO:0000256" key="6">
    <source>
        <dbReference type="PIRSR" id="PIRSR004692-3"/>
    </source>
</evidence>
<evidence type="ECO:0000256" key="1">
    <source>
        <dbReference type="ARBA" id="ARBA00008165"/>
    </source>
</evidence>
<dbReference type="InterPro" id="IPR000644">
    <property type="entry name" value="CBS_dom"/>
</dbReference>
<dbReference type="RefSeq" id="WP_015750783.1">
    <property type="nucleotide sequence ID" value="NC_013223.1"/>
</dbReference>
<protein>
    <submittedName>
        <fullName evidence="10">KpsF/GutQ family protein</fullName>
        <ecNumber evidence="10">5.3.1.13</ecNumber>
    </submittedName>
</protein>
<organism evidence="10 11">
    <name type="scientific">Desulfohalobium retbaense (strain ATCC 49708 / DSM 5692 / JCM 16813 / HR100)</name>
    <dbReference type="NCBI Taxonomy" id="485915"/>
    <lineage>
        <taxon>Bacteria</taxon>
        <taxon>Pseudomonadati</taxon>
        <taxon>Thermodesulfobacteriota</taxon>
        <taxon>Desulfovibrionia</taxon>
        <taxon>Desulfovibrionales</taxon>
        <taxon>Desulfohalobiaceae</taxon>
        <taxon>Desulfohalobium</taxon>
    </lineage>
</organism>
<keyword evidence="11" id="KW-1185">Reference proteome</keyword>
<dbReference type="Proteomes" id="UP000001052">
    <property type="component" value="Chromosome"/>
</dbReference>
<gene>
    <name evidence="10" type="ordered locus">Dret_0322</name>
</gene>
<dbReference type="NCBIfam" id="TIGR00393">
    <property type="entry name" value="kpsF"/>
    <property type="match status" value="1"/>
</dbReference>
<keyword evidence="3 7" id="KW-0129">CBS domain</keyword>
<dbReference type="eggNOG" id="COG0794">
    <property type="taxonomic scope" value="Bacteria"/>
</dbReference>
<dbReference type="SMART" id="SM00116">
    <property type="entry name" value="CBS"/>
    <property type="match status" value="2"/>
</dbReference>
<dbReference type="GO" id="GO:0019146">
    <property type="term" value="F:arabinose-5-phosphate isomerase activity"/>
    <property type="evidence" value="ECO:0007669"/>
    <property type="project" value="UniProtKB-EC"/>
</dbReference>
<dbReference type="Gene3D" id="3.10.580.10">
    <property type="entry name" value="CBS-domain"/>
    <property type="match status" value="1"/>
</dbReference>
<dbReference type="InterPro" id="IPR046342">
    <property type="entry name" value="CBS_dom_sf"/>
</dbReference>